<evidence type="ECO:0000259" key="3">
    <source>
        <dbReference type="Pfam" id="PF00496"/>
    </source>
</evidence>
<dbReference type="InterPro" id="IPR039424">
    <property type="entry name" value="SBP_5"/>
</dbReference>
<accession>A0ABS8W8B1</accession>
<dbReference type="PANTHER" id="PTHR30290">
    <property type="entry name" value="PERIPLASMIC BINDING COMPONENT OF ABC TRANSPORTER"/>
    <property type="match status" value="1"/>
</dbReference>
<evidence type="ECO:0000313" key="5">
    <source>
        <dbReference type="Proteomes" id="UP001201273"/>
    </source>
</evidence>
<dbReference type="PIRSF" id="PIRSF002741">
    <property type="entry name" value="MppA"/>
    <property type="match status" value="1"/>
</dbReference>
<evidence type="ECO:0000256" key="2">
    <source>
        <dbReference type="SAM" id="SignalP"/>
    </source>
</evidence>
<reference evidence="4 5" key="1">
    <citation type="journal article" date="2022" name="Environ. Microbiol. Rep.">
        <title>Eco-phylogenetic analyses reveal divergent evolution of vitamin B12 metabolism in the marine bacterial family 'Psychromonadaceae'.</title>
        <authorList>
            <person name="Jin X."/>
            <person name="Yang Y."/>
            <person name="Cao H."/>
            <person name="Gao B."/>
            <person name="Zhao Z."/>
        </authorList>
    </citation>
    <scope>NUCLEOTIDE SEQUENCE [LARGE SCALE GENOMIC DNA]</scope>
    <source>
        <strain evidence="4 5">MKS20</strain>
    </source>
</reference>
<dbReference type="SUPFAM" id="SSF53850">
    <property type="entry name" value="Periplasmic binding protein-like II"/>
    <property type="match status" value="1"/>
</dbReference>
<dbReference type="EMBL" id="JAIMJA010000002">
    <property type="protein sequence ID" value="MCE2593630.1"/>
    <property type="molecule type" value="Genomic_DNA"/>
</dbReference>
<evidence type="ECO:0000256" key="1">
    <source>
        <dbReference type="ARBA" id="ARBA00022729"/>
    </source>
</evidence>
<dbReference type="InterPro" id="IPR030678">
    <property type="entry name" value="Peptide/Ni-bd"/>
</dbReference>
<dbReference type="CDD" id="cd08497">
    <property type="entry name" value="MbnE-like"/>
    <property type="match status" value="1"/>
</dbReference>
<comment type="caution">
    <text evidence="4">The sequence shown here is derived from an EMBL/GenBank/DDBJ whole genome shotgun (WGS) entry which is preliminary data.</text>
</comment>
<gene>
    <name evidence="4" type="ORF">K6Y31_02235</name>
</gene>
<name>A0ABS8W8B1_9GAMM</name>
<organism evidence="4 5">
    <name type="scientific">Motilimonas cestriensis</name>
    <dbReference type="NCBI Taxonomy" id="2742685"/>
    <lineage>
        <taxon>Bacteria</taxon>
        <taxon>Pseudomonadati</taxon>
        <taxon>Pseudomonadota</taxon>
        <taxon>Gammaproteobacteria</taxon>
        <taxon>Alteromonadales</taxon>
        <taxon>Alteromonadales genera incertae sedis</taxon>
        <taxon>Motilimonas</taxon>
    </lineage>
</organism>
<proteinExistence type="predicted"/>
<dbReference type="Gene3D" id="3.40.190.10">
    <property type="entry name" value="Periplasmic binding protein-like II"/>
    <property type="match status" value="1"/>
</dbReference>
<dbReference type="Pfam" id="PF00496">
    <property type="entry name" value="SBP_bac_5"/>
    <property type="match status" value="1"/>
</dbReference>
<keyword evidence="1 2" id="KW-0732">Signal</keyword>
<dbReference type="Gene3D" id="3.10.105.10">
    <property type="entry name" value="Dipeptide-binding Protein, Domain 3"/>
    <property type="match status" value="1"/>
</dbReference>
<dbReference type="PANTHER" id="PTHR30290:SF64">
    <property type="entry name" value="ABC TRANSPORTER PERIPLASMIC BINDING PROTEIN"/>
    <property type="match status" value="1"/>
</dbReference>
<feature type="domain" description="Solute-binding protein family 5" evidence="3">
    <location>
        <begin position="107"/>
        <end position="507"/>
    </location>
</feature>
<protein>
    <submittedName>
        <fullName evidence="4">Extracellular solute-binding protein</fullName>
    </submittedName>
</protein>
<evidence type="ECO:0000313" key="4">
    <source>
        <dbReference type="EMBL" id="MCE2593630.1"/>
    </source>
</evidence>
<keyword evidence="5" id="KW-1185">Reference proteome</keyword>
<feature type="chain" id="PRO_5046190569" evidence="2">
    <location>
        <begin position="24"/>
        <end position="612"/>
    </location>
</feature>
<sequence length="612" mass="70081">MMQTRLTWCCLWLGLAASFSSFATTSDLHPQHGIAMHGDLKYSAGFSHFDYVNPEAPKGGAMRQAARGTFDSFNPFIVKGTPANGLALIYDTLMVRSDDEPFSKYGLIAAGVKVAEDFSSTTFYLNPKATFHDGHPITSEDVIFSFNTLIEQGNPQYKSYYAGVDNVVEIDPHTIRFDFKPGDNRELPLILGELQILPKHYWQQHNFSRSSLEVPLGSGPYKIASFDAGRKVVYQRVKNYWAADLNVNKGRHNFDRLVFDYFRDTTIAFQAFKAGVFDYHQEYSAKNWATAYTGEVFDSKKIIRRLLDDANPQGMQGFFFNLRRDKFKSREVRQAIGLMFDFEWLNRQFFYGAYTRSDSFFAHSELAATGLPSPDELAILEPYREQLPKDVFTQVYQPPATQGDGNIRPQMRQAVALMEQAGYQLKNGKMLDPQGNQLFFEFLVYDKSFERVIQPYRRNLSRIGIATEIRLVDISQYINRLNSFDFDITTMRQGQSISPGNEQPIYWSCDAASTPGSRNYAGLCNPAVDELVQQLIRSNTREELVLHTRVLDRVLQHLHFVVPQWYSPSHRIAYWDKFSQPKIKPAYAIGLDTWWAKGQDARSSNTKEDTHE</sequence>
<feature type="signal peptide" evidence="2">
    <location>
        <begin position="1"/>
        <end position="23"/>
    </location>
</feature>
<dbReference type="InterPro" id="IPR000914">
    <property type="entry name" value="SBP_5_dom"/>
</dbReference>
<dbReference type="Proteomes" id="UP001201273">
    <property type="component" value="Unassembled WGS sequence"/>
</dbReference>